<sequence>MEQEGRGKRSANQLQGAPVQDQAVRPVTAEQPRIVRSQAKSQVAEKELSEAYRVVVRYENHAVRGLAEPHELGSIEQLLRNDPIYPLDSIRLKLLGSDTIEDVPTRDAKAVFFVKTFDGDLRHRALHFHEHAPVVPGLWVRVYFYDGEMIEGIISNTRDFVLESGFFLRPTDPNGNNTLVYVLKGGLKDFHVLGMRNVPRSSN</sequence>
<feature type="region of interest" description="Disordered" evidence="1">
    <location>
        <begin position="1"/>
        <end position="31"/>
    </location>
</feature>
<evidence type="ECO:0000256" key="1">
    <source>
        <dbReference type="SAM" id="MobiDB-lite"/>
    </source>
</evidence>
<dbReference type="InterPro" id="IPR054251">
    <property type="entry name" value="DUF6982"/>
</dbReference>
<name>A0AAU7Z581_9BACT</name>
<protein>
    <submittedName>
        <fullName evidence="2">Uncharacterized protein</fullName>
    </submittedName>
</protein>
<accession>A0AAU7Z581</accession>
<proteinExistence type="predicted"/>
<dbReference type="RefSeq" id="WP_353073474.1">
    <property type="nucleotide sequence ID" value="NZ_CP132938.1"/>
</dbReference>
<dbReference type="EMBL" id="CP132938">
    <property type="protein sequence ID" value="XCB24078.1"/>
    <property type="molecule type" value="Genomic_DNA"/>
</dbReference>
<dbReference type="Pfam" id="PF22478">
    <property type="entry name" value="DUF6982"/>
    <property type="match status" value="1"/>
</dbReference>
<evidence type="ECO:0000313" key="2">
    <source>
        <dbReference type="EMBL" id="XCB24078.1"/>
    </source>
</evidence>
<dbReference type="KEGG" id="tgi:RBB81_09160"/>
<reference evidence="2" key="1">
    <citation type="submission" date="2023-08" db="EMBL/GenBank/DDBJ databases">
        <authorList>
            <person name="Messyasz A."/>
            <person name="Mannisto M.K."/>
            <person name="Kerkhof L.J."/>
            <person name="Haggblom M."/>
        </authorList>
    </citation>
    <scope>NUCLEOTIDE SEQUENCE</scope>
    <source>
        <strain evidence="2">M8UP39</strain>
    </source>
</reference>
<organism evidence="2">
    <name type="scientific">Tunturiibacter gelidiferens</name>
    <dbReference type="NCBI Taxonomy" id="3069689"/>
    <lineage>
        <taxon>Bacteria</taxon>
        <taxon>Pseudomonadati</taxon>
        <taxon>Acidobacteriota</taxon>
        <taxon>Terriglobia</taxon>
        <taxon>Terriglobales</taxon>
        <taxon>Acidobacteriaceae</taxon>
        <taxon>Tunturiibacter</taxon>
    </lineage>
</organism>
<dbReference type="AlphaFoldDB" id="A0AAU7Z581"/>
<gene>
    <name evidence="2" type="ORF">RBB81_09160</name>
</gene>
<reference evidence="2" key="2">
    <citation type="journal article" date="2024" name="Environ. Microbiol.">
        <title>Genome analysis and description of Tunturibacter gen. nov. expands the diversity of Terriglobia in tundra soils.</title>
        <authorList>
            <person name="Messyasz A."/>
            <person name="Mannisto M.K."/>
            <person name="Kerkhof L.J."/>
            <person name="Haggblom M.M."/>
        </authorList>
    </citation>
    <scope>NUCLEOTIDE SEQUENCE</scope>
    <source>
        <strain evidence="2">M8UP39</strain>
    </source>
</reference>